<name>A0A1G2MEV7_9BACT</name>
<dbReference type="AlphaFoldDB" id="A0A1G2MEV7"/>
<feature type="domain" description="AAA+ ATPase" evidence="1">
    <location>
        <begin position="12"/>
        <end position="320"/>
    </location>
</feature>
<dbReference type="PANTHER" id="PTHR47642:SF5">
    <property type="entry name" value="ATP-DEPENDENT DNA HELICASE"/>
    <property type="match status" value="1"/>
</dbReference>
<protein>
    <recommendedName>
        <fullName evidence="1">AAA+ ATPase domain-containing protein</fullName>
    </recommendedName>
</protein>
<dbReference type="InterPro" id="IPR051055">
    <property type="entry name" value="PIF1_helicase"/>
</dbReference>
<sequence length="600" mass="66104">MTQEEALTILKTGANVFLTGEPGSGKTHTVSRYVAYLHSCCIEPALTASTGIAATHIGGQTIHSWCGIGARRQLTPYDLDAIAANRKAASRIADAKILVIDEVSMLSAQTLSMAEAVCREVRKSRDPFGGLQVVFVGDFFQLPPVARAEHGREQRAKELFYSPRFSDSRDSSDFAFVSSAWRQASPLVCYIAEQHRQEDPAFLELLNSVRKGVVAERHKALLRTRYRKSAEKGITQLYPHNADVDRINNEELLRLSGKPNVFTMTGKGPDHLLSLLRRGCLSPETLSLKEGARVIFTKNDIAGRFVNGTTGVVAGFAKEGGTPIVEMDSGRRICAEPMEWHMQDGGKILARIIQVPLRLAWAITVHKSQGMSLAAAHMDLSSVFEYGQGYVALSRLRTLKGLSLAGLNARALEVHPDIRAKDEYFRQNSDAARQRFQKMEQSEISALHDNFIRAIGGSPDRILSGNGFAGKPGMSKPARAKKRGDGTLSLTKELILKKLSLPDIAKKRARTVGTILHHLEELTGKGELVPARDLMHLSPDPDRFAKIEKAFKKISTEAMRGEHDALRGPSGFIKLSPVRSLLDDSYSFDELRLARLFLKS</sequence>
<dbReference type="InterPro" id="IPR029491">
    <property type="entry name" value="Helicase_HTH"/>
</dbReference>
<evidence type="ECO:0000313" key="3">
    <source>
        <dbReference type="Proteomes" id="UP000176493"/>
    </source>
</evidence>
<dbReference type="Gene3D" id="1.10.10.1390">
    <property type="entry name" value="ATP-dependent DNA helicase RecQ"/>
    <property type="match status" value="1"/>
</dbReference>
<dbReference type="PANTHER" id="PTHR47642">
    <property type="entry name" value="ATP-DEPENDENT DNA HELICASE"/>
    <property type="match status" value="1"/>
</dbReference>
<dbReference type="GO" id="GO:0003678">
    <property type="term" value="F:DNA helicase activity"/>
    <property type="evidence" value="ECO:0007669"/>
    <property type="project" value="InterPro"/>
</dbReference>
<organism evidence="2 3">
    <name type="scientific">Candidatus Taylorbacteria bacterium RIFCSPHIGHO2_02_49_25</name>
    <dbReference type="NCBI Taxonomy" id="1802305"/>
    <lineage>
        <taxon>Bacteria</taxon>
        <taxon>Candidatus Tayloriibacteriota</taxon>
    </lineage>
</organism>
<dbReference type="InterPro" id="IPR027417">
    <property type="entry name" value="P-loop_NTPase"/>
</dbReference>
<dbReference type="Gene3D" id="3.40.50.300">
    <property type="entry name" value="P-loop containing nucleotide triphosphate hydrolases"/>
    <property type="match status" value="1"/>
</dbReference>
<dbReference type="EMBL" id="MHRJ01000041">
    <property type="protein sequence ID" value="OHA21699.1"/>
    <property type="molecule type" value="Genomic_DNA"/>
</dbReference>
<comment type="caution">
    <text evidence="2">The sequence shown here is derived from an EMBL/GenBank/DDBJ whole genome shotgun (WGS) entry which is preliminary data.</text>
</comment>
<dbReference type="Pfam" id="PF05970">
    <property type="entry name" value="PIF1"/>
    <property type="match status" value="1"/>
</dbReference>
<dbReference type="Proteomes" id="UP000176493">
    <property type="component" value="Unassembled WGS sequence"/>
</dbReference>
<dbReference type="SMART" id="SM00382">
    <property type="entry name" value="AAA"/>
    <property type="match status" value="1"/>
</dbReference>
<dbReference type="GO" id="GO:0000723">
    <property type="term" value="P:telomere maintenance"/>
    <property type="evidence" value="ECO:0007669"/>
    <property type="project" value="InterPro"/>
</dbReference>
<gene>
    <name evidence="2" type="ORF">A2W52_04465</name>
</gene>
<dbReference type="SUPFAM" id="SSF52540">
    <property type="entry name" value="P-loop containing nucleoside triphosphate hydrolases"/>
    <property type="match status" value="2"/>
</dbReference>
<proteinExistence type="predicted"/>
<accession>A0A1G2MEV7</accession>
<evidence type="ECO:0000259" key="1">
    <source>
        <dbReference type="SMART" id="SM00382"/>
    </source>
</evidence>
<dbReference type="Pfam" id="PF14493">
    <property type="entry name" value="HTH_40"/>
    <property type="match status" value="1"/>
</dbReference>
<evidence type="ECO:0000313" key="2">
    <source>
        <dbReference type="EMBL" id="OHA21699.1"/>
    </source>
</evidence>
<reference evidence="2 3" key="1">
    <citation type="journal article" date="2016" name="Nat. Commun.">
        <title>Thousands of microbial genomes shed light on interconnected biogeochemical processes in an aquifer system.</title>
        <authorList>
            <person name="Anantharaman K."/>
            <person name="Brown C.T."/>
            <person name="Hug L.A."/>
            <person name="Sharon I."/>
            <person name="Castelle C.J."/>
            <person name="Probst A.J."/>
            <person name="Thomas B.C."/>
            <person name="Singh A."/>
            <person name="Wilkins M.J."/>
            <person name="Karaoz U."/>
            <person name="Brodie E.L."/>
            <person name="Williams K.H."/>
            <person name="Hubbard S.S."/>
            <person name="Banfield J.F."/>
        </authorList>
    </citation>
    <scope>NUCLEOTIDE SEQUENCE [LARGE SCALE GENOMIC DNA]</scope>
</reference>
<dbReference type="GO" id="GO:0006281">
    <property type="term" value="P:DNA repair"/>
    <property type="evidence" value="ECO:0007669"/>
    <property type="project" value="InterPro"/>
</dbReference>
<dbReference type="InterPro" id="IPR003593">
    <property type="entry name" value="AAA+_ATPase"/>
</dbReference>
<dbReference type="InterPro" id="IPR010285">
    <property type="entry name" value="DNA_helicase_pif1-like_DEAD"/>
</dbReference>
<dbReference type="CDD" id="cd18809">
    <property type="entry name" value="SF1_C_RecD"/>
    <property type="match status" value="1"/>
</dbReference>